<evidence type="ECO:0000313" key="2">
    <source>
        <dbReference type="Proteomes" id="UP000094336"/>
    </source>
</evidence>
<dbReference type="EMBL" id="KV454428">
    <property type="protein sequence ID" value="ODQ80983.1"/>
    <property type="molecule type" value="Genomic_DNA"/>
</dbReference>
<dbReference type="GeneID" id="30144775"/>
<dbReference type="RefSeq" id="XP_018986311.1">
    <property type="nucleotide sequence ID" value="XM_019126921.1"/>
</dbReference>
<dbReference type="Proteomes" id="UP000094336">
    <property type="component" value="Unassembled WGS sequence"/>
</dbReference>
<protein>
    <submittedName>
        <fullName evidence="1">Uncharacterized protein</fullName>
    </submittedName>
</protein>
<proteinExistence type="predicted"/>
<dbReference type="AlphaFoldDB" id="A0A1E3QTE6"/>
<organism evidence="1 2">
    <name type="scientific">Babjeviella inositovora NRRL Y-12698</name>
    <dbReference type="NCBI Taxonomy" id="984486"/>
    <lineage>
        <taxon>Eukaryota</taxon>
        <taxon>Fungi</taxon>
        <taxon>Dikarya</taxon>
        <taxon>Ascomycota</taxon>
        <taxon>Saccharomycotina</taxon>
        <taxon>Pichiomycetes</taxon>
        <taxon>Serinales incertae sedis</taxon>
        <taxon>Babjeviella</taxon>
    </lineage>
</organism>
<name>A0A1E3QTE6_9ASCO</name>
<reference evidence="2" key="1">
    <citation type="submission" date="2016-05" db="EMBL/GenBank/DDBJ databases">
        <title>Comparative genomics of biotechnologically important yeasts.</title>
        <authorList>
            <consortium name="DOE Joint Genome Institute"/>
            <person name="Riley R."/>
            <person name="Haridas S."/>
            <person name="Wolfe K.H."/>
            <person name="Lopes M.R."/>
            <person name="Hittinger C.T."/>
            <person name="Goker M."/>
            <person name="Salamov A."/>
            <person name="Wisecaver J."/>
            <person name="Long T.M."/>
            <person name="Aerts A.L."/>
            <person name="Barry K."/>
            <person name="Choi C."/>
            <person name="Clum A."/>
            <person name="Coughlan A.Y."/>
            <person name="Deshpande S."/>
            <person name="Douglass A.P."/>
            <person name="Hanson S.J."/>
            <person name="Klenk H.-P."/>
            <person name="Labutti K."/>
            <person name="Lapidus A."/>
            <person name="Lindquist E."/>
            <person name="Lipzen A."/>
            <person name="Meier-Kolthoff J.P."/>
            <person name="Ohm R.A."/>
            <person name="Otillar R.P."/>
            <person name="Pangilinan J."/>
            <person name="Peng Y."/>
            <person name="Rokas A."/>
            <person name="Rosa C.A."/>
            <person name="Scheuner C."/>
            <person name="Sibirny A.A."/>
            <person name="Slot J.C."/>
            <person name="Stielow J.B."/>
            <person name="Sun H."/>
            <person name="Kurtzman C.P."/>
            <person name="Blackwell M."/>
            <person name="Grigoriev I.V."/>
            <person name="Jeffries T.W."/>
        </authorList>
    </citation>
    <scope>NUCLEOTIDE SEQUENCE [LARGE SCALE GENOMIC DNA]</scope>
    <source>
        <strain evidence="2">NRRL Y-12698</strain>
    </source>
</reference>
<evidence type="ECO:0000313" key="1">
    <source>
        <dbReference type="EMBL" id="ODQ80983.1"/>
    </source>
</evidence>
<gene>
    <name evidence="1" type="ORF">BABINDRAFT_118753</name>
</gene>
<sequence>MYTTWTFLVSNFDLVAMKFSSYPCLFSRLVCNSGCLTSLCMRRNACTHVFPSPSKPLQVSETDKGGNLYCKNSTFA</sequence>
<keyword evidence="2" id="KW-1185">Reference proteome</keyword>
<accession>A0A1E3QTE6</accession>